<dbReference type="GO" id="GO:0016209">
    <property type="term" value="F:antioxidant activity"/>
    <property type="evidence" value="ECO:0007669"/>
    <property type="project" value="InterPro"/>
</dbReference>
<dbReference type="PROSITE" id="PS51352">
    <property type="entry name" value="THIOREDOXIN_2"/>
    <property type="match status" value="1"/>
</dbReference>
<dbReference type="STRING" id="474950.SAMN05421771_2403"/>
<dbReference type="GO" id="GO:0016491">
    <property type="term" value="F:oxidoreductase activity"/>
    <property type="evidence" value="ECO:0007669"/>
    <property type="project" value="InterPro"/>
</dbReference>
<evidence type="ECO:0000256" key="1">
    <source>
        <dbReference type="ARBA" id="ARBA00004196"/>
    </source>
</evidence>
<dbReference type="GO" id="GO:0030313">
    <property type="term" value="C:cell envelope"/>
    <property type="evidence" value="ECO:0007669"/>
    <property type="project" value="UniProtKB-SubCell"/>
</dbReference>
<evidence type="ECO:0000256" key="2">
    <source>
        <dbReference type="ARBA" id="ARBA00022748"/>
    </source>
</evidence>
<dbReference type="Pfam" id="PF00578">
    <property type="entry name" value="AhpC-TSA"/>
    <property type="match status" value="1"/>
</dbReference>
<evidence type="ECO:0000256" key="3">
    <source>
        <dbReference type="ARBA" id="ARBA00023157"/>
    </source>
</evidence>
<keyword evidence="4" id="KW-0676">Redox-active center</keyword>
<dbReference type="InterPro" id="IPR050553">
    <property type="entry name" value="Thioredoxin_ResA/DsbE_sf"/>
</dbReference>
<dbReference type="InterPro" id="IPR036249">
    <property type="entry name" value="Thioredoxin-like_sf"/>
</dbReference>
<gene>
    <name evidence="6" type="ORF">SAMN05421771_2403</name>
</gene>
<dbReference type="Gene3D" id="3.40.30.10">
    <property type="entry name" value="Glutaredoxin"/>
    <property type="match status" value="1"/>
</dbReference>
<dbReference type="Proteomes" id="UP000199024">
    <property type="component" value="Unassembled WGS sequence"/>
</dbReference>
<dbReference type="SUPFAM" id="SSF52833">
    <property type="entry name" value="Thioredoxin-like"/>
    <property type="match status" value="1"/>
</dbReference>
<dbReference type="InterPro" id="IPR000866">
    <property type="entry name" value="AhpC/TSA"/>
</dbReference>
<keyword evidence="3" id="KW-1015">Disulfide bond</keyword>
<organism evidence="6 7">
    <name type="scientific">Granulicella pectinivorans</name>
    <dbReference type="NCBI Taxonomy" id="474950"/>
    <lineage>
        <taxon>Bacteria</taxon>
        <taxon>Pseudomonadati</taxon>
        <taxon>Acidobacteriota</taxon>
        <taxon>Terriglobia</taxon>
        <taxon>Terriglobales</taxon>
        <taxon>Acidobacteriaceae</taxon>
        <taxon>Granulicella</taxon>
    </lineage>
</organism>
<evidence type="ECO:0000313" key="7">
    <source>
        <dbReference type="Proteomes" id="UP000199024"/>
    </source>
</evidence>
<accession>A0A1I6MDU6</accession>
<dbReference type="EMBL" id="FOZL01000001">
    <property type="protein sequence ID" value="SFS13831.1"/>
    <property type="molecule type" value="Genomic_DNA"/>
</dbReference>
<comment type="subcellular location">
    <subcellularLocation>
        <location evidence="1">Cell envelope</location>
    </subcellularLocation>
</comment>
<reference evidence="6 7" key="1">
    <citation type="submission" date="2016-10" db="EMBL/GenBank/DDBJ databases">
        <authorList>
            <person name="de Groot N.N."/>
        </authorList>
    </citation>
    <scope>NUCLEOTIDE SEQUENCE [LARGE SCALE GENOMIC DNA]</scope>
    <source>
        <strain evidence="6 7">DSM 21001</strain>
    </source>
</reference>
<evidence type="ECO:0000313" key="6">
    <source>
        <dbReference type="EMBL" id="SFS13831.1"/>
    </source>
</evidence>
<evidence type="ECO:0000256" key="4">
    <source>
        <dbReference type="ARBA" id="ARBA00023284"/>
    </source>
</evidence>
<protein>
    <submittedName>
        <fullName evidence="6">AhpC/TSA family protein</fullName>
    </submittedName>
</protein>
<proteinExistence type="predicted"/>
<keyword evidence="2" id="KW-0201">Cytochrome c-type biogenesis</keyword>
<evidence type="ECO:0000259" key="5">
    <source>
        <dbReference type="PROSITE" id="PS51352"/>
    </source>
</evidence>
<dbReference type="AlphaFoldDB" id="A0A1I6MDU6"/>
<dbReference type="GO" id="GO:0017004">
    <property type="term" value="P:cytochrome complex assembly"/>
    <property type="evidence" value="ECO:0007669"/>
    <property type="project" value="UniProtKB-KW"/>
</dbReference>
<sequence length="483" mass="52378">MNHCVTQRSYGQQFTITHQKGIHPVRIASRSTALAFVFAALSTSASVAQSNHASLPIDGRWDASLVNNGPAVPFRLDIDGSGPTLKGTFYDGFKPYEGTTSATYQNGVLTLKAEHYLTTITASLKDDKLAGDVLLQGPNFHIKYGFEAKRHQDAATKAENVPSIAGVWELPLESPSAKGEKSFHLIVRQNGADAEASILRIDGDTGAYSGTYKDGRWVLSHFDGSRPGVIEVAAKSDGTLDVIQHNEALKKAIEGDSPETKTAANGGYGGAPVEAVTGDRLIAYRPEVARAKGLPEPDNFNTHTTVRNANEKFTFNFPDANGKLISSDDPRFKGKVVVAVVTGTWCPNCHDEARFLVQLDKKYRDKGLAIVALDFEEPEEQGTLTRERAFVKEYGVNYTYLIAGAPSEMWEKVPQAVNLNTWPATIFVGRDGLVKGIHSGFASQASGEFNSQLQQEFTAKIEKLLAEHATTQNAAVEAPSLKH</sequence>
<dbReference type="OrthoDB" id="9798454at2"/>
<name>A0A1I6MDU6_9BACT</name>
<feature type="domain" description="Thioredoxin" evidence="5">
    <location>
        <begin position="306"/>
        <end position="466"/>
    </location>
</feature>
<keyword evidence="7" id="KW-1185">Reference proteome</keyword>
<dbReference type="PANTHER" id="PTHR42852:SF6">
    <property type="entry name" value="THIOL:DISULFIDE INTERCHANGE PROTEIN DSBE"/>
    <property type="match status" value="1"/>
</dbReference>
<dbReference type="CDD" id="cd02966">
    <property type="entry name" value="TlpA_like_family"/>
    <property type="match status" value="1"/>
</dbReference>
<dbReference type="InterPro" id="IPR013766">
    <property type="entry name" value="Thioredoxin_domain"/>
</dbReference>
<dbReference type="PANTHER" id="PTHR42852">
    <property type="entry name" value="THIOL:DISULFIDE INTERCHANGE PROTEIN DSBE"/>
    <property type="match status" value="1"/>
</dbReference>